<keyword evidence="2" id="KW-0732">Signal</keyword>
<proteinExistence type="predicted"/>
<organism evidence="3 4">
    <name type="scientific">Cupriavidus necator (strain ATCC 17699 / DSM 428 / KCTC 22496 / NCIMB 10442 / H16 / Stanier 337)</name>
    <name type="common">Ralstonia eutropha</name>
    <dbReference type="NCBI Taxonomy" id="381666"/>
    <lineage>
        <taxon>Bacteria</taxon>
        <taxon>Pseudomonadati</taxon>
        <taxon>Pseudomonadota</taxon>
        <taxon>Betaproteobacteria</taxon>
        <taxon>Burkholderiales</taxon>
        <taxon>Burkholderiaceae</taxon>
        <taxon>Cupriavidus</taxon>
    </lineage>
</organism>
<dbReference type="Proteomes" id="UP000296079">
    <property type="component" value="Chromosome 1"/>
</dbReference>
<protein>
    <submittedName>
        <fullName evidence="3">Uncharacterized protein</fullName>
    </submittedName>
</protein>
<name>A0AAE5ZGX1_CUPNH</name>
<feature type="signal peptide" evidence="2">
    <location>
        <begin position="1"/>
        <end position="23"/>
    </location>
</feature>
<gene>
    <name evidence="3" type="ORF">E6A55_11095</name>
</gene>
<evidence type="ECO:0000256" key="1">
    <source>
        <dbReference type="SAM" id="MobiDB-lite"/>
    </source>
</evidence>
<reference evidence="3 4" key="1">
    <citation type="submission" date="2019-04" db="EMBL/GenBank/DDBJ databases">
        <title>Long-read de novo sequencing of Cupriavidus necator H16.</title>
        <authorList>
            <person name="Little G.T."/>
            <person name="Ehsaan M."/>
            <person name="Arenas-Lopez C."/>
            <person name="Jawed K."/>
            <person name="Winzer K."/>
            <person name="Kovacs K."/>
            <person name="Malys N."/>
            <person name="Minton N.P."/>
        </authorList>
    </citation>
    <scope>NUCLEOTIDE SEQUENCE [LARGE SCALE GENOMIC DNA]</scope>
    <source>
        <strain evidence="3 4">H16</strain>
    </source>
</reference>
<dbReference type="RefSeq" id="WP_010810583.1">
    <property type="nucleotide sequence ID" value="NC_008313.1"/>
</dbReference>
<dbReference type="EMBL" id="CP039287">
    <property type="protein sequence ID" value="QCC01070.1"/>
    <property type="molecule type" value="Genomic_DNA"/>
</dbReference>
<sequence>MKKIHAYPLMAIAMLTASGAAFAQHVVGGMGEEVRIGAFSGPTHRTDSSRGTPTGRRDNTAKPGRQAADPRSARPVSTRGPAPTLPGKHLP</sequence>
<feature type="chain" id="PRO_5042155742" evidence="2">
    <location>
        <begin position="24"/>
        <end position="91"/>
    </location>
</feature>
<dbReference type="AlphaFoldDB" id="A0AAE5ZGX1"/>
<evidence type="ECO:0000256" key="2">
    <source>
        <dbReference type="SAM" id="SignalP"/>
    </source>
</evidence>
<accession>A0AAE5ZGX1</accession>
<evidence type="ECO:0000313" key="3">
    <source>
        <dbReference type="EMBL" id="QCC01070.1"/>
    </source>
</evidence>
<feature type="region of interest" description="Disordered" evidence="1">
    <location>
        <begin position="37"/>
        <end position="91"/>
    </location>
</feature>
<evidence type="ECO:0000313" key="4">
    <source>
        <dbReference type="Proteomes" id="UP000296079"/>
    </source>
</evidence>